<evidence type="ECO:0000313" key="1">
    <source>
        <dbReference type="EMBL" id="RFU15490.1"/>
    </source>
</evidence>
<dbReference type="AlphaFoldDB" id="A0A372IKK5"/>
<sequence>MSEKKRQAILLRNVEITTVALLSEGFGARIAESPALLPAFSTAPLLCRHAFALYAHGCAENEMRVENACAAKYYTNRSRGASVHRIPDFAAWLTAPPGNLFPREDDRPQRRRI</sequence>
<evidence type="ECO:0000313" key="2">
    <source>
        <dbReference type="Proteomes" id="UP000264702"/>
    </source>
</evidence>
<dbReference type="Proteomes" id="UP000264702">
    <property type="component" value="Unassembled WGS sequence"/>
</dbReference>
<dbReference type="EMBL" id="QVQT01000006">
    <property type="protein sequence ID" value="RFU15490.1"/>
    <property type="molecule type" value="Genomic_DNA"/>
</dbReference>
<reference evidence="1 2" key="1">
    <citation type="submission" date="2018-08" db="EMBL/GenBank/DDBJ databases">
        <title>Acidipila sp. 4G-K13, an acidobacterium isolated from forest soil.</title>
        <authorList>
            <person name="Gao Z.-H."/>
            <person name="Qiu L.-H."/>
        </authorList>
    </citation>
    <scope>NUCLEOTIDE SEQUENCE [LARGE SCALE GENOMIC DNA]</scope>
    <source>
        <strain evidence="1 2">4G-K13</strain>
    </source>
</reference>
<gene>
    <name evidence="1" type="ORF">D0Y96_17720</name>
</gene>
<protein>
    <submittedName>
        <fullName evidence="1">Uncharacterized protein</fullName>
    </submittedName>
</protein>
<comment type="caution">
    <text evidence="1">The sequence shown here is derived from an EMBL/GenBank/DDBJ whole genome shotgun (WGS) entry which is preliminary data.</text>
</comment>
<accession>A0A372IKK5</accession>
<proteinExistence type="predicted"/>
<organism evidence="1 2">
    <name type="scientific">Paracidobacterium acidisoli</name>
    <dbReference type="NCBI Taxonomy" id="2303751"/>
    <lineage>
        <taxon>Bacteria</taxon>
        <taxon>Pseudomonadati</taxon>
        <taxon>Acidobacteriota</taxon>
        <taxon>Terriglobia</taxon>
        <taxon>Terriglobales</taxon>
        <taxon>Acidobacteriaceae</taxon>
        <taxon>Paracidobacterium</taxon>
    </lineage>
</organism>
<name>A0A372IKK5_9BACT</name>
<keyword evidence="2" id="KW-1185">Reference proteome</keyword>